<dbReference type="PRINTS" id="PR01805">
    <property type="entry name" value="VACJLIPOPROT"/>
</dbReference>
<dbReference type="PANTHER" id="PTHR30035:SF3">
    <property type="entry name" value="INTERMEMBRANE PHOSPHOLIPID TRANSPORT SYSTEM LIPOPROTEIN MLAA"/>
    <property type="match status" value="1"/>
</dbReference>
<dbReference type="Proteomes" id="UP001250932">
    <property type="component" value="Unassembled WGS sequence"/>
</dbReference>
<organism evidence="4 5">
    <name type="scientific">Candidatus Nitronereus thalassa</name>
    <dbReference type="NCBI Taxonomy" id="3020898"/>
    <lineage>
        <taxon>Bacteria</taxon>
        <taxon>Pseudomonadati</taxon>
        <taxon>Nitrospirota</taxon>
        <taxon>Nitrospiria</taxon>
        <taxon>Nitrospirales</taxon>
        <taxon>Nitrospiraceae</taxon>
        <taxon>Candidatus Nitronereus</taxon>
    </lineage>
</organism>
<evidence type="ECO:0000313" key="5">
    <source>
        <dbReference type="Proteomes" id="UP001250932"/>
    </source>
</evidence>
<dbReference type="PANTHER" id="PTHR30035">
    <property type="entry name" value="LIPOPROTEIN VACJ-RELATED"/>
    <property type="match status" value="1"/>
</dbReference>
<comment type="similarity">
    <text evidence="1">Belongs to the MlaA family.</text>
</comment>
<keyword evidence="3" id="KW-0472">Membrane</keyword>
<comment type="caution">
    <text evidence="4">The sequence shown here is derived from an EMBL/GenBank/DDBJ whole genome shotgun (WGS) entry which is preliminary data.</text>
</comment>
<dbReference type="RefSeq" id="WP_313833092.1">
    <property type="nucleotide sequence ID" value="NZ_JAQOUE010000001.1"/>
</dbReference>
<evidence type="ECO:0000313" key="4">
    <source>
        <dbReference type="EMBL" id="MDT7042654.1"/>
    </source>
</evidence>
<keyword evidence="3" id="KW-1133">Transmembrane helix</keyword>
<evidence type="ECO:0000256" key="3">
    <source>
        <dbReference type="SAM" id="Phobius"/>
    </source>
</evidence>
<keyword evidence="5" id="KW-1185">Reference proteome</keyword>
<keyword evidence="3" id="KW-0812">Transmembrane</keyword>
<reference evidence="4 5" key="1">
    <citation type="journal article" date="2023" name="ISME J.">
        <title>Cultivation and genomic characterization of novel and ubiquitous marine nitrite-oxidizing bacteria from the Nitrospirales.</title>
        <authorList>
            <person name="Mueller A.J."/>
            <person name="Daebeler A."/>
            <person name="Herbold C.W."/>
            <person name="Kirkegaard R.H."/>
            <person name="Daims H."/>
        </authorList>
    </citation>
    <scope>NUCLEOTIDE SEQUENCE [LARGE SCALE GENOMIC DNA]</scope>
    <source>
        <strain evidence="4 5">EB</strain>
    </source>
</reference>
<evidence type="ECO:0000256" key="1">
    <source>
        <dbReference type="ARBA" id="ARBA00010634"/>
    </source>
</evidence>
<dbReference type="Pfam" id="PF04333">
    <property type="entry name" value="MlaA"/>
    <property type="match status" value="1"/>
</dbReference>
<feature type="transmembrane region" description="Helical" evidence="3">
    <location>
        <begin position="21"/>
        <end position="40"/>
    </location>
</feature>
<keyword evidence="4" id="KW-0449">Lipoprotein</keyword>
<evidence type="ECO:0000256" key="2">
    <source>
        <dbReference type="ARBA" id="ARBA00022729"/>
    </source>
</evidence>
<gene>
    <name evidence="4" type="ORF">PPG34_09850</name>
</gene>
<dbReference type="EMBL" id="JAQOUE010000001">
    <property type="protein sequence ID" value="MDT7042654.1"/>
    <property type="molecule type" value="Genomic_DNA"/>
</dbReference>
<name>A0ABU3K8G8_9BACT</name>
<sequence>MIRILCFRCGEKRSWREILGQFLFFGVLVFSLMFGSTVLVEAEENVSISAGPLSPGQTSIDPTQQLDQQLAAVESRIQMLKDQQRLTVLESDSQDIQRDSQQVATQMESADPANFETKEMDQPEVQRLEETLVEGTYLDPFSDDANTEVIKDPWESVNAHVFSFNLNVDRYVLKPVAIGYAWVVPDPVEQAIGRAIYNIRFVPRTVNDLLQWKWENAGIEVGRFLVNSTVGVAGFFDVAGDYLDLAPVPAEDLGQTLARHGVQAGPYLVLPFLPPTTVRDGIGTVGDVFLDPLSYILPFVPQASVRATEIVNERSQNLDLYEGVEVATLDMYGAVREAYTQKRSQAIRE</sequence>
<protein>
    <submittedName>
        <fullName evidence="4">VacJ family lipoprotein</fullName>
    </submittedName>
</protein>
<keyword evidence="2" id="KW-0732">Signal</keyword>
<dbReference type="InterPro" id="IPR007428">
    <property type="entry name" value="MlaA"/>
</dbReference>
<proteinExistence type="inferred from homology"/>
<accession>A0ABU3K8G8</accession>